<dbReference type="Pfam" id="PF14486">
    <property type="entry name" value="DUF4432"/>
    <property type="match status" value="1"/>
</dbReference>
<comment type="caution">
    <text evidence="1">The sequence shown here is derived from an EMBL/GenBank/DDBJ whole genome shotgun (WGS) entry which is preliminary data.</text>
</comment>
<gene>
    <name evidence="1" type="ORF">H7B90_05620</name>
</gene>
<keyword evidence="2" id="KW-1185">Reference proteome</keyword>
<dbReference type="GO" id="GO:0003824">
    <property type="term" value="F:catalytic activity"/>
    <property type="evidence" value="ECO:0007669"/>
    <property type="project" value="InterPro"/>
</dbReference>
<dbReference type="GO" id="GO:0005975">
    <property type="term" value="P:carbohydrate metabolic process"/>
    <property type="evidence" value="ECO:0007669"/>
    <property type="project" value="InterPro"/>
</dbReference>
<accession>A0A841TV07</accession>
<dbReference type="InterPro" id="IPR011013">
    <property type="entry name" value="Gal_mutarotase_sf_dom"/>
</dbReference>
<dbReference type="GO" id="GO:0030246">
    <property type="term" value="F:carbohydrate binding"/>
    <property type="evidence" value="ECO:0007669"/>
    <property type="project" value="InterPro"/>
</dbReference>
<evidence type="ECO:0000313" key="1">
    <source>
        <dbReference type="EMBL" id="MBB6690878.1"/>
    </source>
</evidence>
<evidence type="ECO:0000313" key="2">
    <source>
        <dbReference type="Proteomes" id="UP000553776"/>
    </source>
</evidence>
<dbReference type="EMBL" id="JACJVR010000019">
    <property type="protein sequence ID" value="MBB6690878.1"/>
    <property type="molecule type" value="Genomic_DNA"/>
</dbReference>
<dbReference type="Gene3D" id="2.70.98.10">
    <property type="match status" value="1"/>
</dbReference>
<dbReference type="RefSeq" id="WP_185134877.1">
    <property type="nucleotide sequence ID" value="NZ_JACJVR010000019.1"/>
</dbReference>
<dbReference type="Proteomes" id="UP000553776">
    <property type="component" value="Unassembled WGS sequence"/>
</dbReference>
<proteinExistence type="predicted"/>
<dbReference type="AlphaFoldDB" id="A0A841TV07"/>
<dbReference type="SUPFAM" id="SSF74650">
    <property type="entry name" value="Galactose mutarotase-like"/>
    <property type="match status" value="1"/>
</dbReference>
<dbReference type="InterPro" id="IPR014718">
    <property type="entry name" value="GH-type_carb-bd"/>
</dbReference>
<dbReference type="InterPro" id="IPR027839">
    <property type="entry name" value="DUF4432"/>
</dbReference>
<organism evidence="1 2">
    <name type="scientific">Cohnella xylanilytica</name>
    <dbReference type="NCBI Taxonomy" id="557555"/>
    <lineage>
        <taxon>Bacteria</taxon>
        <taxon>Bacillati</taxon>
        <taxon>Bacillota</taxon>
        <taxon>Bacilli</taxon>
        <taxon>Bacillales</taxon>
        <taxon>Paenibacillaceae</taxon>
        <taxon>Cohnella</taxon>
    </lineage>
</organism>
<sequence length="350" mass="38783">MSCANAAEAVKVEVEGIEAVRLENEWLRAVVLVGKGTDVWELTYKPLAADLLLKTKSGLAPLRGRDLRTDRLTHYAEAYPGGWQDIVPNRARFGGREVDRLREGESAGIPWEYEIRSEGADATLVCRASLPFAPLAIEKTFRLAAGEPELVVTEEVTNVGGEDILFIWTHHPAFASPLVGESARVILPEGSRVFNVWRYEEEKLEGGESRGALEALEKFEEEPGEVRLAGGGRKDLRKVEPPSPNGGDCYAPLFGFREGEAGIRNPALGLQLKLSWDRETFPCLRYWSRNDEDLYTVALEPSTSRFSDIDDAIRCGDCLRLGPGERRPAWIRVRVEPDLGNIGEAAPREA</sequence>
<reference evidence="1 2" key="1">
    <citation type="submission" date="2020-08" db="EMBL/GenBank/DDBJ databases">
        <title>Cohnella phylogeny.</title>
        <authorList>
            <person name="Dunlap C."/>
        </authorList>
    </citation>
    <scope>NUCLEOTIDE SEQUENCE [LARGE SCALE GENOMIC DNA]</scope>
    <source>
        <strain evidence="1 2">DSM 25239</strain>
    </source>
</reference>
<name>A0A841TV07_9BACL</name>
<protein>
    <submittedName>
        <fullName evidence="1">DUF4432 family protein</fullName>
    </submittedName>
</protein>